<dbReference type="InterPro" id="IPR029510">
    <property type="entry name" value="Ald_DH_CS_GLU"/>
</dbReference>
<comment type="caution">
    <text evidence="6">The sequence shown here is derived from an EMBL/GenBank/DDBJ whole genome shotgun (WGS) entry which is preliminary data.</text>
</comment>
<feature type="active site" evidence="3">
    <location>
        <position position="245"/>
    </location>
</feature>
<dbReference type="RefSeq" id="WP_006008646.1">
    <property type="nucleotide sequence ID" value="NZ_AUAV01000016.1"/>
</dbReference>
<dbReference type="EMBL" id="BAEQ01000009">
    <property type="protein sequence ID" value="GAC27257.1"/>
    <property type="molecule type" value="Genomic_DNA"/>
</dbReference>
<dbReference type="PANTHER" id="PTHR42804:SF1">
    <property type="entry name" value="ALDEHYDE DEHYDROGENASE-RELATED"/>
    <property type="match status" value="1"/>
</dbReference>
<evidence type="ECO:0000256" key="3">
    <source>
        <dbReference type="PROSITE-ProRule" id="PRU10007"/>
    </source>
</evidence>
<protein>
    <submittedName>
        <fullName evidence="6">Aldehyde dehydrogenase</fullName>
        <ecNumber evidence="6">1.2.1.3</ecNumber>
    </submittedName>
</protein>
<dbReference type="FunFam" id="3.40.605.10:FF:000007">
    <property type="entry name" value="NAD/NADP-dependent betaine aldehyde dehydrogenase"/>
    <property type="match status" value="1"/>
</dbReference>
<evidence type="ECO:0000256" key="2">
    <source>
        <dbReference type="ARBA" id="ARBA00023002"/>
    </source>
</evidence>
<accession>K6ZA58</accession>
<dbReference type="PROSITE" id="PS00687">
    <property type="entry name" value="ALDEHYDE_DEHYDR_GLU"/>
    <property type="match status" value="1"/>
</dbReference>
<gene>
    <name evidence="6" type="ORF">GPAL_0377</name>
</gene>
<dbReference type="CDD" id="cd07138">
    <property type="entry name" value="ALDH_CddD_SSP0762"/>
    <property type="match status" value="1"/>
</dbReference>
<dbReference type="Proteomes" id="UP000006251">
    <property type="component" value="Unassembled WGS sequence"/>
</dbReference>
<evidence type="ECO:0000256" key="4">
    <source>
        <dbReference type="RuleBase" id="RU003345"/>
    </source>
</evidence>
<dbReference type="SUPFAM" id="SSF53720">
    <property type="entry name" value="ALDH-like"/>
    <property type="match status" value="1"/>
</dbReference>
<dbReference type="InterPro" id="IPR016163">
    <property type="entry name" value="Ald_DH_C"/>
</dbReference>
<sequence>MNTQQFYINGAWVDPVSAGTIEVVNPATQNVIYQLANATSSDVDLAVSAAKNAFPHYSLISLNERVELLEDINALLIKRNDEIADAISLEMGAPISLARNAQAPSGSQHFAEMIEVLKKFRSSSTTSNGTFVRKEPIGTCALITPWNWPLNQIATKVAPALAAGCTMVLKPSEIAPLDAIILAEILHEAGVPKGVFNLIHGTGASIGNSLTSHKDIDMVSFTGSTRAGIAISQSAAPSIKRVALELGGKSAGIVYGKVDASKVAQQIVDSSMLNSGQSCNALTRVLVASDQYDEICKEIIQCMQALSVDMPQQSPNLGPVSNAAQYKKVLGFIQSGIDSGATLLTGGADMPSHLEKGFFVKPTLFGDVTPDMTIAREEIFGPVLCLMKYQELSAAIDIANASEYGLSGFVWCDDHDNAVNIADQLRTGMVHLNGAGLDASAPFGGYKMSGNGREWGAFGLEEYLECKSIYGGAKN</sequence>
<dbReference type="AlphaFoldDB" id="K6ZA58"/>
<keyword evidence="7" id="KW-1185">Reference proteome</keyword>
<organism evidence="6 7">
    <name type="scientific">Brumicola pallidula DSM 14239 = ACAM 615</name>
    <dbReference type="NCBI Taxonomy" id="1121922"/>
    <lineage>
        <taxon>Bacteria</taxon>
        <taxon>Pseudomonadati</taxon>
        <taxon>Pseudomonadota</taxon>
        <taxon>Gammaproteobacteria</taxon>
        <taxon>Alteromonadales</taxon>
        <taxon>Alteromonadaceae</taxon>
        <taxon>Brumicola</taxon>
    </lineage>
</organism>
<reference evidence="7" key="1">
    <citation type="journal article" date="2014" name="Environ. Microbiol.">
        <title>Comparative genomics of the marine bacterial genus Glaciecola reveals the high degree of genomic diversity and genomic characteristic for cold adaptation.</title>
        <authorList>
            <person name="Qin Q.L."/>
            <person name="Xie B.B."/>
            <person name="Yu Y."/>
            <person name="Shu Y.L."/>
            <person name="Rong J.C."/>
            <person name="Zhang Y.J."/>
            <person name="Zhao D.L."/>
            <person name="Chen X.L."/>
            <person name="Zhang X.Y."/>
            <person name="Chen B."/>
            <person name="Zhou B.C."/>
            <person name="Zhang Y.Z."/>
        </authorList>
    </citation>
    <scope>NUCLEOTIDE SEQUENCE [LARGE SCALE GENOMIC DNA]</scope>
    <source>
        <strain evidence="7">ACAM 615</strain>
    </source>
</reference>
<evidence type="ECO:0000256" key="1">
    <source>
        <dbReference type="ARBA" id="ARBA00009986"/>
    </source>
</evidence>
<dbReference type="STRING" id="1121922.GCA_000428905_02952"/>
<dbReference type="InterPro" id="IPR015590">
    <property type="entry name" value="Aldehyde_DH_dom"/>
</dbReference>
<dbReference type="InterPro" id="IPR016161">
    <property type="entry name" value="Ald_DH/histidinol_DH"/>
</dbReference>
<dbReference type="Gene3D" id="3.40.605.10">
    <property type="entry name" value="Aldehyde Dehydrogenase, Chain A, domain 1"/>
    <property type="match status" value="1"/>
</dbReference>
<evidence type="ECO:0000259" key="5">
    <source>
        <dbReference type="Pfam" id="PF00171"/>
    </source>
</evidence>
<dbReference type="Gene3D" id="3.40.309.10">
    <property type="entry name" value="Aldehyde Dehydrogenase, Chain A, domain 2"/>
    <property type="match status" value="1"/>
</dbReference>
<feature type="domain" description="Aldehyde dehydrogenase" evidence="5">
    <location>
        <begin position="12"/>
        <end position="469"/>
    </location>
</feature>
<name>K6ZA58_9ALTE</name>
<dbReference type="EC" id="1.2.1.3" evidence="6"/>
<evidence type="ECO:0000313" key="6">
    <source>
        <dbReference type="EMBL" id="GAC27257.1"/>
    </source>
</evidence>
<comment type="similarity">
    <text evidence="1 4">Belongs to the aldehyde dehydrogenase family.</text>
</comment>
<dbReference type="Pfam" id="PF00171">
    <property type="entry name" value="Aldedh"/>
    <property type="match status" value="1"/>
</dbReference>
<dbReference type="PANTHER" id="PTHR42804">
    <property type="entry name" value="ALDEHYDE DEHYDROGENASE"/>
    <property type="match status" value="1"/>
</dbReference>
<dbReference type="InterPro" id="IPR016162">
    <property type="entry name" value="Ald_DH_N"/>
</dbReference>
<evidence type="ECO:0000313" key="7">
    <source>
        <dbReference type="Proteomes" id="UP000006251"/>
    </source>
</evidence>
<proteinExistence type="inferred from homology"/>
<dbReference type="OrthoDB" id="9812625at2"/>
<dbReference type="GO" id="GO:0004029">
    <property type="term" value="F:aldehyde dehydrogenase (NAD+) activity"/>
    <property type="evidence" value="ECO:0007669"/>
    <property type="project" value="UniProtKB-EC"/>
</dbReference>
<keyword evidence="2 4" id="KW-0560">Oxidoreductase</keyword>